<dbReference type="PROSITE" id="PS50268">
    <property type="entry name" value="CADHERIN_2"/>
    <property type="match status" value="3"/>
</dbReference>
<dbReference type="CDD" id="cd11304">
    <property type="entry name" value="Cadherin_repeat"/>
    <property type="match status" value="1"/>
</dbReference>
<dbReference type="GO" id="GO:0008013">
    <property type="term" value="F:beta-catenin binding"/>
    <property type="evidence" value="ECO:0007669"/>
    <property type="project" value="TreeGrafter"/>
</dbReference>
<dbReference type="InterPro" id="IPR015919">
    <property type="entry name" value="Cadherin-like_sf"/>
</dbReference>
<accession>A0A067QV61</accession>
<dbReference type="InterPro" id="IPR002126">
    <property type="entry name" value="Cadherin-like_dom"/>
</dbReference>
<organism evidence="7 8">
    <name type="scientific">Zootermopsis nevadensis</name>
    <name type="common">Dampwood termite</name>
    <dbReference type="NCBI Taxonomy" id="136037"/>
    <lineage>
        <taxon>Eukaryota</taxon>
        <taxon>Metazoa</taxon>
        <taxon>Ecdysozoa</taxon>
        <taxon>Arthropoda</taxon>
        <taxon>Hexapoda</taxon>
        <taxon>Insecta</taxon>
        <taxon>Pterygota</taxon>
        <taxon>Neoptera</taxon>
        <taxon>Polyneoptera</taxon>
        <taxon>Dictyoptera</taxon>
        <taxon>Blattodea</taxon>
        <taxon>Blattoidea</taxon>
        <taxon>Termitoidae</taxon>
        <taxon>Termopsidae</taxon>
        <taxon>Zootermopsis</taxon>
    </lineage>
</organism>
<evidence type="ECO:0000259" key="6">
    <source>
        <dbReference type="PROSITE" id="PS50268"/>
    </source>
</evidence>
<comment type="subcellular location">
    <subcellularLocation>
        <location evidence="1">Membrane</location>
    </subcellularLocation>
</comment>
<dbReference type="InterPro" id="IPR039808">
    <property type="entry name" value="Cadherin"/>
</dbReference>
<evidence type="ECO:0000256" key="2">
    <source>
        <dbReference type="ARBA" id="ARBA00022737"/>
    </source>
</evidence>
<feature type="domain" description="Cadherin" evidence="6">
    <location>
        <begin position="445"/>
        <end position="544"/>
    </location>
</feature>
<dbReference type="SMART" id="SM00112">
    <property type="entry name" value="CA"/>
    <property type="match status" value="1"/>
</dbReference>
<proteinExistence type="predicted"/>
<dbReference type="GO" id="GO:0045296">
    <property type="term" value="F:cadherin binding"/>
    <property type="evidence" value="ECO:0007669"/>
    <property type="project" value="TreeGrafter"/>
</dbReference>
<name>A0A067QV61_ZOONE</name>
<dbReference type="GO" id="GO:0016342">
    <property type="term" value="C:catenin complex"/>
    <property type="evidence" value="ECO:0007669"/>
    <property type="project" value="TreeGrafter"/>
</dbReference>
<protein>
    <submittedName>
        <fullName evidence="7">Protocadherin Fat 4</fullName>
    </submittedName>
</protein>
<keyword evidence="4" id="KW-0472">Membrane</keyword>
<gene>
    <name evidence="7" type="ORF">L798_11069</name>
</gene>
<dbReference type="PANTHER" id="PTHR24027">
    <property type="entry name" value="CADHERIN-23"/>
    <property type="match status" value="1"/>
</dbReference>
<dbReference type="EMBL" id="KK852910">
    <property type="protein sequence ID" value="KDR13923.1"/>
    <property type="molecule type" value="Genomic_DNA"/>
</dbReference>
<dbReference type="Pfam" id="PF00028">
    <property type="entry name" value="Cadherin"/>
    <property type="match status" value="1"/>
</dbReference>
<dbReference type="STRING" id="136037.A0A067QV61"/>
<keyword evidence="3 5" id="KW-0106">Calcium</keyword>
<keyword evidence="2" id="KW-0677">Repeat</keyword>
<dbReference type="InParanoid" id="A0A067QV61"/>
<evidence type="ECO:0000256" key="5">
    <source>
        <dbReference type="PROSITE-ProRule" id="PRU00043"/>
    </source>
</evidence>
<dbReference type="PANTHER" id="PTHR24027:SF438">
    <property type="entry name" value="CADHERIN 23"/>
    <property type="match status" value="1"/>
</dbReference>
<dbReference type="SUPFAM" id="SSF49313">
    <property type="entry name" value="Cadherin-like"/>
    <property type="match status" value="2"/>
</dbReference>
<dbReference type="Proteomes" id="UP000027135">
    <property type="component" value="Unassembled WGS sequence"/>
</dbReference>
<dbReference type="AlphaFoldDB" id="A0A067QV61"/>
<evidence type="ECO:0000313" key="7">
    <source>
        <dbReference type="EMBL" id="KDR13923.1"/>
    </source>
</evidence>
<dbReference type="Gene3D" id="2.60.40.60">
    <property type="entry name" value="Cadherins"/>
    <property type="match status" value="3"/>
</dbReference>
<dbReference type="PRINTS" id="PR00205">
    <property type="entry name" value="CADHERIN"/>
</dbReference>
<dbReference type="eggNOG" id="KOG3594">
    <property type="taxonomic scope" value="Eukaryota"/>
</dbReference>
<evidence type="ECO:0000256" key="3">
    <source>
        <dbReference type="ARBA" id="ARBA00022837"/>
    </source>
</evidence>
<evidence type="ECO:0000256" key="4">
    <source>
        <dbReference type="ARBA" id="ARBA00023136"/>
    </source>
</evidence>
<feature type="domain" description="Cadherin" evidence="6">
    <location>
        <begin position="545"/>
        <end position="668"/>
    </location>
</feature>
<evidence type="ECO:0000256" key="1">
    <source>
        <dbReference type="ARBA" id="ARBA00004370"/>
    </source>
</evidence>
<feature type="domain" description="Cadherin" evidence="6">
    <location>
        <begin position="298"/>
        <end position="444"/>
    </location>
</feature>
<keyword evidence="8" id="KW-1185">Reference proteome</keyword>
<sequence length="733" mass="81248">MRSQTKIPEGRRKRGYTTQRLRKLKTLGEKASSEKSHDELQSTMAAVLLLGSLVFLATVKADCNSNLPLADPDPNDDDVTVIFSDYITQISLKEGIGDIQIAVFNCADYDEPEIQNFVTGNNNDLGLVTEKDSGFWFLVVKIAQDFEVPSQRAYRFFVQVANSREEVVINLINLDDVAPYFSPADSKPCEVSETLKGPTSCHLFVYDRDGIMDDMKYTVKEMEDVSQVIELVADPDGTCGPGELDCNNVVLTIKTELEFIIKPVHSLILQVEDKGGNVGTLPYILQVKAENKEIPTITPASLTAEIDEQYSGVIDFDTPITVSDRDSVEYGQFVITLVGDESNDCHKAFDVIPNAGYRTTIVKISVVDPARLNYDEGTCNDVILKEGDLDARIGHASEVLTESTALDTISRVLIKASELYDDTRIGEARVNIKLRDVNDESPIFESQDFFFRVDEHAEPGSYLGTVKAKDLDIFDVIHYSLTSKTYLAIDNLTGEVSVGGDFNYERQPQVIVTATAEDSNDPPHVAYAQITVDVNDINDEKPELFMPSSPTIIDENTPIGEELDVEISATDEDSEPELWFTIDWETSRAAKQGVQLDKDNFTECITIETTVDPSNARSAKAILTVAKVLDWEAFDTLYVTVSVEDRKTNENYLDKKFSKANEQATPSLVVPPAMFRRNGSTRLARDCTFYQKLDLWTHVALQMADQVCTTNSEGTGAIAKHVDTTGPLSVSDP</sequence>
<dbReference type="GO" id="GO:0005509">
    <property type="term" value="F:calcium ion binding"/>
    <property type="evidence" value="ECO:0007669"/>
    <property type="project" value="UniProtKB-UniRule"/>
</dbReference>
<evidence type="ECO:0000313" key="8">
    <source>
        <dbReference type="Proteomes" id="UP000027135"/>
    </source>
</evidence>
<reference evidence="7 8" key="1">
    <citation type="journal article" date="2014" name="Nat. Commun.">
        <title>Molecular traces of alternative social organization in a termite genome.</title>
        <authorList>
            <person name="Terrapon N."/>
            <person name="Li C."/>
            <person name="Robertson H.M."/>
            <person name="Ji L."/>
            <person name="Meng X."/>
            <person name="Booth W."/>
            <person name="Chen Z."/>
            <person name="Childers C.P."/>
            <person name="Glastad K.M."/>
            <person name="Gokhale K."/>
            <person name="Gowin J."/>
            <person name="Gronenberg W."/>
            <person name="Hermansen R.A."/>
            <person name="Hu H."/>
            <person name="Hunt B.G."/>
            <person name="Huylmans A.K."/>
            <person name="Khalil S.M."/>
            <person name="Mitchell R.D."/>
            <person name="Munoz-Torres M.C."/>
            <person name="Mustard J.A."/>
            <person name="Pan H."/>
            <person name="Reese J.T."/>
            <person name="Scharf M.E."/>
            <person name="Sun F."/>
            <person name="Vogel H."/>
            <person name="Xiao J."/>
            <person name="Yang W."/>
            <person name="Yang Z."/>
            <person name="Yang Z."/>
            <person name="Zhou J."/>
            <person name="Zhu J."/>
            <person name="Brent C.S."/>
            <person name="Elsik C.G."/>
            <person name="Goodisman M.A."/>
            <person name="Liberles D.A."/>
            <person name="Roe R.M."/>
            <person name="Vargo E.L."/>
            <person name="Vilcinskas A."/>
            <person name="Wang J."/>
            <person name="Bornberg-Bauer E."/>
            <person name="Korb J."/>
            <person name="Zhang G."/>
            <person name="Liebig J."/>
        </authorList>
    </citation>
    <scope>NUCLEOTIDE SEQUENCE [LARGE SCALE GENOMIC DNA]</scope>
    <source>
        <tissue evidence="7">Whole organism</tissue>
    </source>
</reference>
<dbReference type="GO" id="GO:0007156">
    <property type="term" value="P:homophilic cell adhesion via plasma membrane adhesion molecules"/>
    <property type="evidence" value="ECO:0007669"/>
    <property type="project" value="InterPro"/>
</dbReference>
<dbReference type="GO" id="GO:0016477">
    <property type="term" value="P:cell migration"/>
    <property type="evidence" value="ECO:0007669"/>
    <property type="project" value="TreeGrafter"/>
</dbReference>